<dbReference type="Gene3D" id="3.40.190.10">
    <property type="entry name" value="Periplasmic binding protein-like II"/>
    <property type="match status" value="2"/>
</dbReference>
<protein>
    <recommendedName>
        <fullName evidence="6">Lipoprotein</fullName>
    </recommendedName>
</protein>
<dbReference type="STRING" id="709323.GCA_001047135_01160"/>
<dbReference type="RefSeq" id="WP_059393979.1">
    <property type="nucleotide sequence ID" value="NZ_BOJU01000004.1"/>
</dbReference>
<evidence type="ECO:0000256" key="1">
    <source>
        <dbReference type="ARBA" id="ARBA00004635"/>
    </source>
</evidence>
<evidence type="ECO:0000313" key="8">
    <source>
        <dbReference type="EMBL" id="GAP04607.1"/>
    </source>
</evidence>
<sequence>MSKKGWLISGIAVVAVAALAYVSFGNHGTSSNKTVTVGIMSANKDDDDIWKSVAQTAKDKYGVTIKFKQFSDYSQPNKALQNGDIDLNSFQHYAFLDAYNKKNGNELTSIGETAISPIRLYSNSYKNVSDFKDGDTIVIPNDPSNESRALYLLKYAGLIELKSGLTLATTKDITSNPKNLKIKEVSADQTARNLPDVQGAVINGNYAQSAGLKYQDAIFVEPLNKDSHQWVNIIVAQKKNKNKKIYQDVVKAYQTNKTKQLIKEKYGESEVAAWDKQFN</sequence>
<dbReference type="Proteomes" id="UP001314262">
    <property type="component" value="Unassembled WGS sequence"/>
</dbReference>
<evidence type="ECO:0000313" key="9">
    <source>
        <dbReference type="Proteomes" id="UP001314262"/>
    </source>
</evidence>
<dbReference type="EMBL" id="DF968083">
    <property type="protein sequence ID" value="GAP04607.1"/>
    <property type="molecule type" value="Genomic_DNA"/>
</dbReference>
<dbReference type="Proteomes" id="UP000064514">
    <property type="component" value="Unassembled WGS sequence"/>
</dbReference>
<comment type="subcellular location">
    <subcellularLocation>
        <location evidence="1">Membrane</location>
        <topology evidence="1">Lipid-anchor</topology>
    </subcellularLocation>
</comment>
<dbReference type="Pfam" id="PF03180">
    <property type="entry name" value="Lipoprotein_9"/>
    <property type="match status" value="1"/>
</dbReference>
<dbReference type="InterPro" id="IPR004872">
    <property type="entry name" value="Lipoprotein_NlpA"/>
</dbReference>
<proteinExistence type="inferred from homology"/>
<organism evidence="8">
    <name type="scientific">Fructobacillus tropaeoli</name>
    <dbReference type="NCBI Taxonomy" id="709323"/>
    <lineage>
        <taxon>Bacteria</taxon>
        <taxon>Bacillati</taxon>
        <taxon>Bacillota</taxon>
        <taxon>Bacilli</taxon>
        <taxon>Lactobacillales</taxon>
        <taxon>Lactobacillaceae</taxon>
        <taxon>Fructobacillus</taxon>
    </lineage>
</organism>
<dbReference type="EMBL" id="CAUZLT010000004">
    <property type="protein sequence ID" value="CAK1246585.1"/>
    <property type="molecule type" value="Genomic_DNA"/>
</dbReference>
<evidence type="ECO:0000256" key="6">
    <source>
        <dbReference type="PIRNR" id="PIRNR002854"/>
    </source>
</evidence>
<keyword evidence="2" id="KW-0732">Signal</keyword>
<keyword evidence="3" id="KW-0472">Membrane</keyword>
<reference evidence="8" key="1">
    <citation type="journal article" date="2015" name="BMC Genomics">
        <title>Comparative genomics of Fructobacillus spp. and Leuconostoc spp. reveals niche-specific evolution of Fructobacillus spp.</title>
        <authorList>
            <person name="Endo A."/>
            <person name="Tanizawa Y."/>
            <person name="Tanaka N."/>
            <person name="Maeno S."/>
            <person name="Kumar H."/>
            <person name="Shiwa Y."/>
            <person name="Okada S."/>
            <person name="Yoshikawa H."/>
            <person name="Dicks L."/>
            <person name="Nakagawa J."/>
            <person name="Arita M."/>
        </authorList>
    </citation>
    <scope>NUCLEOTIDE SEQUENCE [LARGE SCALE GENOMIC DNA]</scope>
    <source>
        <strain evidence="8">F214-1</strain>
    </source>
</reference>
<evidence type="ECO:0000256" key="4">
    <source>
        <dbReference type="ARBA" id="ARBA00023139"/>
    </source>
</evidence>
<evidence type="ECO:0000256" key="3">
    <source>
        <dbReference type="ARBA" id="ARBA00023136"/>
    </source>
</evidence>
<dbReference type="GO" id="GO:0016020">
    <property type="term" value="C:membrane"/>
    <property type="evidence" value="ECO:0007669"/>
    <property type="project" value="UniProtKB-SubCell"/>
</dbReference>
<keyword evidence="9" id="KW-1185">Reference proteome</keyword>
<evidence type="ECO:0000256" key="5">
    <source>
        <dbReference type="ARBA" id="ARBA00023288"/>
    </source>
</evidence>
<comment type="similarity">
    <text evidence="6">Belongs to the nlpA lipoprotein family.</text>
</comment>
<keyword evidence="4" id="KW-0564">Palmitate</keyword>
<accession>A0A3F3H418</accession>
<reference evidence="7 9" key="2">
    <citation type="submission" date="2023-10" db="EMBL/GenBank/DDBJ databases">
        <authorList>
            <person name="Botero Cardona J."/>
        </authorList>
    </citation>
    <scope>NUCLEOTIDE SEQUENCE [LARGE SCALE GENOMIC DNA]</scope>
    <source>
        <strain evidence="7 9">R-53137</strain>
    </source>
</reference>
<keyword evidence="5 6" id="KW-0449">Lipoprotein</keyword>
<dbReference type="PANTHER" id="PTHR30429">
    <property type="entry name" value="D-METHIONINE-BINDING LIPOPROTEIN METQ"/>
    <property type="match status" value="1"/>
</dbReference>
<dbReference type="SUPFAM" id="SSF53850">
    <property type="entry name" value="Periplasmic binding protein-like II"/>
    <property type="match status" value="1"/>
</dbReference>
<name>A0A3F3H418_9LACO</name>
<evidence type="ECO:0000256" key="2">
    <source>
        <dbReference type="ARBA" id="ARBA00022729"/>
    </source>
</evidence>
<dbReference type="PIRSF" id="PIRSF002854">
    <property type="entry name" value="MetQ"/>
    <property type="match status" value="1"/>
</dbReference>
<dbReference type="PANTHER" id="PTHR30429:SF1">
    <property type="entry name" value="D-METHIONINE-BINDING LIPOPROTEIN METQ-RELATED"/>
    <property type="match status" value="1"/>
</dbReference>
<dbReference type="AlphaFoldDB" id="A0A3F3H418"/>
<gene>
    <name evidence="8" type="ORF">FTRO_0060630</name>
    <name evidence="7" type="ORF">R53137_KAKDMLNK_01078</name>
</gene>
<evidence type="ECO:0000313" key="7">
    <source>
        <dbReference type="EMBL" id="CAK1246585.1"/>
    </source>
</evidence>